<dbReference type="AlphaFoldDB" id="B7KYN7"/>
<accession>B7KYN7</accession>
<dbReference type="KEGG" id="mch:Mchl_3983"/>
<dbReference type="Proteomes" id="UP000002385">
    <property type="component" value="Chromosome"/>
</dbReference>
<evidence type="ECO:0000313" key="2">
    <source>
        <dbReference type="Proteomes" id="UP000002385"/>
    </source>
</evidence>
<dbReference type="EMBL" id="CP001298">
    <property type="protein sequence ID" value="ACK84788.1"/>
    <property type="molecule type" value="Genomic_DNA"/>
</dbReference>
<evidence type="ECO:0000313" key="1">
    <source>
        <dbReference type="EMBL" id="ACK84788.1"/>
    </source>
</evidence>
<gene>
    <name evidence="1" type="ordered locus">Mchl_3983</name>
</gene>
<dbReference type="Gene3D" id="3.40.630.30">
    <property type="match status" value="1"/>
</dbReference>
<protein>
    <submittedName>
        <fullName evidence="1">Uncharacterized protein</fullName>
    </submittedName>
</protein>
<organism evidence="1 2">
    <name type="scientific">Methylorubrum extorquens (strain CM4 / NCIMB 13688)</name>
    <name type="common">Methylobacterium extorquens</name>
    <dbReference type="NCBI Taxonomy" id="440085"/>
    <lineage>
        <taxon>Bacteria</taxon>
        <taxon>Pseudomonadati</taxon>
        <taxon>Pseudomonadota</taxon>
        <taxon>Alphaproteobacteria</taxon>
        <taxon>Hyphomicrobiales</taxon>
        <taxon>Methylobacteriaceae</taxon>
        <taxon>Methylorubrum</taxon>
    </lineage>
</organism>
<dbReference type="HOGENOM" id="CLU_780513_0_0_5"/>
<reference evidence="1 2" key="2">
    <citation type="journal article" date="2012" name="J. Bacteriol.">
        <title>Complete genome sequences of six strains of the genus Methylobacterium.</title>
        <authorList>
            <person name="Marx C.J."/>
            <person name="Bringel F."/>
            <person name="Chistoserdova L."/>
            <person name="Moulin L."/>
            <person name="Farhan Ul Haque M."/>
            <person name="Fleischman D.E."/>
            <person name="Gruffaz C."/>
            <person name="Jourand P."/>
            <person name="Knief C."/>
            <person name="Lee M.C."/>
            <person name="Muller E.E."/>
            <person name="Nadalig T."/>
            <person name="Peyraud R."/>
            <person name="Roselli S."/>
            <person name="Russ L."/>
            <person name="Goodwin L.A."/>
            <person name="Ivanova N."/>
            <person name="Kyrpides N."/>
            <person name="Lajus A."/>
            <person name="Land M.L."/>
            <person name="Medigue C."/>
            <person name="Mikhailova N."/>
            <person name="Nolan M."/>
            <person name="Woyke T."/>
            <person name="Stolyar S."/>
            <person name="Vorholt J.A."/>
            <person name="Vuilleumier S."/>
        </authorList>
    </citation>
    <scope>NUCLEOTIDE SEQUENCE [LARGE SCALE GENOMIC DNA]</scope>
    <source>
        <strain evidence="2">CM4 / NCIMB 13688</strain>
    </source>
</reference>
<dbReference type="SUPFAM" id="SSF55729">
    <property type="entry name" value="Acyl-CoA N-acyltransferases (Nat)"/>
    <property type="match status" value="1"/>
</dbReference>
<reference evidence="2" key="1">
    <citation type="submission" date="2008-12" db="EMBL/GenBank/DDBJ databases">
        <title>Complete sequence of chromosome of Methylobacterium chloromethanicum CM4.</title>
        <authorList>
            <consortium name="US DOE Joint Genome Institute"/>
            <person name="Lucas S."/>
            <person name="Copeland A."/>
            <person name="Lapidus A."/>
            <person name="Glavina del Rio T."/>
            <person name="Dalin E."/>
            <person name="Tice H."/>
            <person name="Bruce D."/>
            <person name="Goodwin L."/>
            <person name="Pitluck S."/>
            <person name="Chertkov O."/>
            <person name="Brettin T."/>
            <person name="Detter J.C."/>
            <person name="Han C."/>
            <person name="Larimer F."/>
            <person name="Land M."/>
            <person name="Hauser L."/>
            <person name="Kyrpides N."/>
            <person name="Mikhailova N."/>
            <person name="Marx C."/>
            <person name="Richardson P."/>
        </authorList>
    </citation>
    <scope>NUCLEOTIDE SEQUENCE [LARGE SCALE GENOMIC DNA]</scope>
    <source>
        <strain evidence="2">CM4 / NCIMB 13688</strain>
    </source>
</reference>
<dbReference type="InterPro" id="IPR016181">
    <property type="entry name" value="Acyl_CoA_acyltransferase"/>
</dbReference>
<sequence>MITIDASGVEYGPAHAFGLSPEDVTGFYRANWTRPISLELPRFYRWQFIEAPESGALDWNCVAVRGSTILGVMGLNPRPFILAGRRLRGAELTTWVVGKSARGLGVGRGIIRSIQAAWDVAFGFGISEAALPIYLTQGFRRQRHIPRYFRILDLDAVRPHARITTLGERLAAAKPTQPRLGIGLRRVPAAELAKLGLGMADTHNLYLRDGTHLSWRYDDHPTYRYEAYEVTGEATGARLGVVVRHDCAVGMRFTHVLDVLGSDRDVPLLHACLDRIATEAGSAFIDFYCTATDITRHLLADGWFSTNDDEWFQLSHLFYPPEFRDTQTTSMVYWSGTAMADLADLGRLYLTKEDLDLDRPTLIYYEAHGLAKQ</sequence>
<dbReference type="RefSeq" id="WP_015951955.1">
    <property type="nucleotide sequence ID" value="NC_011757.1"/>
</dbReference>
<proteinExistence type="predicted"/>
<name>B7KYN7_METC4</name>